<dbReference type="InterPro" id="IPR058922">
    <property type="entry name" value="WHD_DRP"/>
</dbReference>
<accession>A0A3B6SMA9</accession>
<dbReference type="GO" id="GO:0002758">
    <property type="term" value="P:innate immune response-activating signaling pathway"/>
    <property type="evidence" value="ECO:0007669"/>
    <property type="project" value="UniProtKB-ARBA"/>
</dbReference>
<evidence type="ECO:0000259" key="3">
    <source>
        <dbReference type="Pfam" id="PF23559"/>
    </source>
</evidence>
<evidence type="ECO:0000313" key="6">
    <source>
        <dbReference type="Proteomes" id="UP000019116"/>
    </source>
</evidence>
<protein>
    <recommendedName>
        <fullName evidence="7">NB-ARC domain-containing protein</fullName>
    </recommendedName>
</protein>
<sequence>MEPTDILALFKYHSFSGAETADQRLREQLETIAEKLAKKFGRSPLAAKTVGLQLGRKKDKAEWENALRIDNLSDPTKALLWSYQKLDPSLQRCFLYCNLYPKGYNYKIKELVHLWMAEGLIDSSNVDKRTEDMGKDCFIEMANVSFFQRVYNMYTGTSYVMHDLIHDMAQSLSKEDCYRLDDDKVTEIPCTIQHLSICVESIQKHKQSICKLHHLRTVICIHPLIDEVNDVFIGLLENLKKLRVLSLSFYNSWKLPESVGKLKHLRYLNISNTWISELPRSLCTLYHLQFLHFSDKVKSLPDKICNLSKLCYLEGISHRGKHVHDLPQIPYIGKLTSLQGLHNFSVQKQKGFELCQLRDMNELGGYLNVTNLENVTAKEALESKLHLKSHLESLRLEWSSNNDMTTNSLHLEILEGLMPPTQLGSLTIKGYRSIKYPGWFLEGSYFQNLESFALVNCSALQGLPSKVFGNCSSLVLTNIPNLVTLPSLPAGLKDLKIEECPLLVFISSDELEQQDQRDNTLMTDWLVSQLSSMWEVDSESEIRKILSAEHSSVKRLVISMDADMSQLQIIECALERGLGKEDTIKTWIWCHEERIRLICTRNIGMPLVPPSRLCRLDLSSCIITDAALAICLECLTSLRHLSLKEIMTLTTLPSPDVLQQLTKLHCLHIDSCWYLRALGGLRAATALSGISLRSCPSLDLTRGSEFLPLSLESVFIQHCLVAADLFSSDLPHLKHLGMIWCRTSSSLSIGHLTSLKSLSLHNLQHLCFLEGLSSPLLDAHFTNVPNLSMNCISQLRVENSLYVSSPVMLNHMLLSEGFTVPGTLAISECKERFFSFEESADLSSVDRLLFMNCEISSLPDLKCFSCLTMLQIIRCPNLSFLPDLPSSLYCICVSGSELLKKSCQSPHGESWPKIEHIRSKYFN</sequence>
<dbReference type="SUPFAM" id="SSF52058">
    <property type="entry name" value="L domain-like"/>
    <property type="match status" value="2"/>
</dbReference>
<dbReference type="GO" id="GO:0042742">
    <property type="term" value="P:defense response to bacterium"/>
    <property type="evidence" value="ECO:0007669"/>
    <property type="project" value="UniProtKB-ARBA"/>
</dbReference>
<dbReference type="InterPro" id="IPR036388">
    <property type="entry name" value="WH-like_DNA-bd_sf"/>
</dbReference>
<dbReference type="InterPro" id="IPR027417">
    <property type="entry name" value="P-loop_NTPase"/>
</dbReference>
<organism evidence="5">
    <name type="scientific">Triticum aestivum</name>
    <name type="common">Wheat</name>
    <dbReference type="NCBI Taxonomy" id="4565"/>
    <lineage>
        <taxon>Eukaryota</taxon>
        <taxon>Viridiplantae</taxon>
        <taxon>Streptophyta</taxon>
        <taxon>Embryophyta</taxon>
        <taxon>Tracheophyta</taxon>
        <taxon>Spermatophyta</taxon>
        <taxon>Magnoliopsida</taxon>
        <taxon>Liliopsida</taxon>
        <taxon>Poales</taxon>
        <taxon>Poaceae</taxon>
        <taxon>BOP clade</taxon>
        <taxon>Pooideae</taxon>
        <taxon>Triticodae</taxon>
        <taxon>Triticeae</taxon>
        <taxon>Triticinae</taxon>
        <taxon>Triticum</taxon>
    </lineage>
</organism>
<dbReference type="Gramene" id="TraesCS7B02G495500.1">
    <property type="protein sequence ID" value="TraesCS7B02G495500.1.cds1"/>
    <property type="gene ID" value="TraesCS7B02G495500"/>
</dbReference>
<dbReference type="EnsemblPlants" id="TraesCS7B02G495500.1">
    <property type="protein sequence ID" value="TraesCS7B02G495500.1.cds1"/>
    <property type="gene ID" value="TraesCS7B02G495500"/>
</dbReference>
<dbReference type="AlphaFoldDB" id="A0A3B6SMA9"/>
<dbReference type="Pfam" id="PF23559">
    <property type="entry name" value="WHD_DRP"/>
    <property type="match status" value="1"/>
</dbReference>
<evidence type="ECO:0000313" key="5">
    <source>
        <dbReference type="EnsemblPlants" id="TraesCS7B02G495500.1.cds1"/>
    </source>
</evidence>
<dbReference type="PANTHER" id="PTHR23155">
    <property type="entry name" value="DISEASE RESISTANCE PROTEIN RP"/>
    <property type="match status" value="1"/>
</dbReference>
<proteinExistence type="predicted"/>
<feature type="domain" description="Disease resistance protein winged helix" evidence="3">
    <location>
        <begin position="99"/>
        <end position="169"/>
    </location>
</feature>
<dbReference type="Gramene" id="TraesCS7B03G1327800.1">
    <property type="protein sequence ID" value="TraesCS7B03G1327800.1.CDS1"/>
    <property type="gene ID" value="TraesCS7B03G1327800"/>
</dbReference>
<dbReference type="Gene3D" id="3.80.10.10">
    <property type="entry name" value="Ribonuclease Inhibitor"/>
    <property type="match status" value="2"/>
</dbReference>
<dbReference type="OrthoDB" id="685126at2759"/>
<dbReference type="STRING" id="4565.A0A3B6SMA9"/>
<dbReference type="InterPro" id="IPR044974">
    <property type="entry name" value="Disease_R_plants"/>
</dbReference>
<dbReference type="Gene3D" id="1.10.10.10">
    <property type="entry name" value="Winged helix-like DNA-binding domain superfamily/Winged helix DNA-binding domain"/>
    <property type="match status" value="1"/>
</dbReference>
<evidence type="ECO:0000256" key="2">
    <source>
        <dbReference type="ARBA" id="ARBA00022821"/>
    </source>
</evidence>
<keyword evidence="1" id="KW-0677">Repeat</keyword>
<dbReference type="GO" id="GO:0009626">
    <property type="term" value="P:plant-type hypersensitive response"/>
    <property type="evidence" value="ECO:0007669"/>
    <property type="project" value="UniProtKB-ARBA"/>
</dbReference>
<evidence type="ECO:0000256" key="1">
    <source>
        <dbReference type="ARBA" id="ARBA00022737"/>
    </source>
</evidence>
<reference evidence="5" key="1">
    <citation type="submission" date="2018-08" db="EMBL/GenBank/DDBJ databases">
        <authorList>
            <person name="Rossello M."/>
        </authorList>
    </citation>
    <scope>NUCLEOTIDE SEQUENCE [LARGE SCALE GENOMIC DNA]</scope>
    <source>
        <strain evidence="5">cv. Chinese Spring</strain>
    </source>
</reference>
<dbReference type="PANTHER" id="PTHR23155:SF949">
    <property type="entry name" value="OS01G0781200 PROTEIN"/>
    <property type="match status" value="1"/>
</dbReference>
<reference evidence="5" key="2">
    <citation type="submission" date="2018-10" db="UniProtKB">
        <authorList>
            <consortium name="EnsemblPlants"/>
        </authorList>
    </citation>
    <scope>IDENTIFICATION</scope>
</reference>
<evidence type="ECO:0008006" key="7">
    <source>
        <dbReference type="Google" id="ProtNLM"/>
    </source>
</evidence>
<dbReference type="Pfam" id="PF25019">
    <property type="entry name" value="LRR_R13L1-DRL21"/>
    <property type="match status" value="1"/>
</dbReference>
<keyword evidence="6" id="KW-1185">Reference proteome</keyword>
<dbReference type="InterPro" id="IPR032675">
    <property type="entry name" value="LRR_dom_sf"/>
</dbReference>
<keyword evidence="2" id="KW-0611">Plant defense</keyword>
<dbReference type="InterPro" id="IPR056789">
    <property type="entry name" value="LRR_R13L1-DRL21"/>
</dbReference>
<dbReference type="Proteomes" id="UP000019116">
    <property type="component" value="Chromosome 7B"/>
</dbReference>
<dbReference type="SMR" id="A0A3B6SMA9"/>
<feature type="domain" description="R13L1/DRL21-like LRR repeat region" evidence="4">
    <location>
        <begin position="354"/>
        <end position="474"/>
    </location>
</feature>
<evidence type="ECO:0000259" key="4">
    <source>
        <dbReference type="Pfam" id="PF25019"/>
    </source>
</evidence>
<name>A0A3B6SMA9_WHEAT</name>
<dbReference type="SUPFAM" id="SSF52540">
    <property type="entry name" value="P-loop containing nucleoside triphosphate hydrolases"/>
    <property type="match status" value="1"/>
</dbReference>
<dbReference type="FunFam" id="1.10.10.10:FF:000322">
    <property type="entry name" value="Probable disease resistance protein At1g63360"/>
    <property type="match status" value="1"/>
</dbReference>